<keyword evidence="3" id="KW-1185">Reference proteome</keyword>
<evidence type="ECO:0000313" key="3">
    <source>
        <dbReference type="Proteomes" id="UP000444960"/>
    </source>
</evidence>
<reference evidence="3" key="1">
    <citation type="submission" date="2019-06" db="EMBL/GenBank/DDBJ databases">
        <title>Gordonia isolated from sludge of a wastewater treatment plant.</title>
        <authorList>
            <person name="Tamura T."/>
            <person name="Aoyama K."/>
            <person name="Kang Y."/>
            <person name="Saito S."/>
            <person name="Akiyama N."/>
            <person name="Yazawa K."/>
            <person name="Gonoi T."/>
            <person name="Mikami Y."/>
        </authorList>
    </citation>
    <scope>NUCLEOTIDE SEQUENCE [LARGE SCALE GENOMIC DNA]</scope>
    <source>
        <strain evidence="3">NBRC 107696</strain>
    </source>
</reference>
<feature type="region of interest" description="Disordered" evidence="1">
    <location>
        <begin position="47"/>
        <end position="74"/>
    </location>
</feature>
<sequence>MPTVDSDASVVPAWIADVPPNVNADGSAGAVVVVMVVVEPGALATVGGASSARRGLPSDEQPASEPAMARAAKTGRVLPSRIRRDYEHLPKMSVAQWDAKLSRRVTDVLIHQTLSSMFICSDYTSNIRFCQR</sequence>
<organism evidence="2 3">
    <name type="scientific">Gordonia spumicola</name>
    <dbReference type="NCBI Taxonomy" id="589161"/>
    <lineage>
        <taxon>Bacteria</taxon>
        <taxon>Bacillati</taxon>
        <taxon>Actinomycetota</taxon>
        <taxon>Actinomycetes</taxon>
        <taxon>Mycobacteriales</taxon>
        <taxon>Gordoniaceae</taxon>
        <taxon>Gordonia</taxon>
    </lineage>
</organism>
<protein>
    <submittedName>
        <fullName evidence="2">Uncharacterized protein</fullName>
    </submittedName>
</protein>
<evidence type="ECO:0000256" key="1">
    <source>
        <dbReference type="SAM" id="MobiDB-lite"/>
    </source>
</evidence>
<gene>
    <name evidence="2" type="ORF">nbrc107696_13060</name>
</gene>
<dbReference type="EMBL" id="BJOV01000003">
    <property type="protein sequence ID" value="GEE00860.1"/>
    <property type="molecule type" value="Genomic_DNA"/>
</dbReference>
<evidence type="ECO:0000313" key="2">
    <source>
        <dbReference type="EMBL" id="GEE00860.1"/>
    </source>
</evidence>
<dbReference type="AlphaFoldDB" id="A0A7I9V718"/>
<dbReference type="Proteomes" id="UP000444960">
    <property type="component" value="Unassembled WGS sequence"/>
</dbReference>
<comment type="caution">
    <text evidence="2">The sequence shown here is derived from an EMBL/GenBank/DDBJ whole genome shotgun (WGS) entry which is preliminary data.</text>
</comment>
<accession>A0A7I9V718</accession>
<proteinExistence type="predicted"/>
<name>A0A7I9V718_9ACTN</name>